<dbReference type="OrthoDB" id="5706334at2"/>
<dbReference type="STRING" id="550540.Fbal_3101"/>
<dbReference type="Proteomes" id="UP000006683">
    <property type="component" value="Chromosome"/>
</dbReference>
<keyword evidence="2" id="KW-1185">Reference proteome</keyword>
<reference evidence="1 2" key="1">
    <citation type="journal article" date="2010" name="Stand. Genomic Sci.">
        <title>Complete genome sequence of Ferrimonas balearica type strain (PAT).</title>
        <authorList>
            <person name="Nolan M."/>
            <person name="Sikorski J."/>
            <person name="Davenport K."/>
            <person name="Lucas S."/>
            <person name="Glavina Del Rio T."/>
            <person name="Tice H."/>
            <person name="Cheng J."/>
            <person name="Goodwin L."/>
            <person name="Pitluck S."/>
            <person name="Liolios K."/>
            <person name="Ivanova N."/>
            <person name="Mavromatis K."/>
            <person name="Ovchinnikova G."/>
            <person name="Pati A."/>
            <person name="Chen A."/>
            <person name="Palaniappan K."/>
            <person name="Land M."/>
            <person name="Hauser L."/>
            <person name="Chang Y."/>
            <person name="Jeffries C."/>
            <person name="Tapia R."/>
            <person name="Brettin T."/>
            <person name="Detter J."/>
            <person name="Han C."/>
            <person name="Yasawong M."/>
            <person name="Rohde M."/>
            <person name="Tindall B."/>
            <person name="Goker M."/>
            <person name="Woyke T."/>
            <person name="Bristow J."/>
            <person name="Eisen J."/>
            <person name="Markowitz V."/>
            <person name="Hugenholtz P."/>
            <person name="Kyrpides N."/>
            <person name="Klenk H."/>
            <person name="Lapidus A."/>
        </authorList>
    </citation>
    <scope>NUCLEOTIDE SEQUENCE [LARGE SCALE GENOMIC DNA]</scope>
    <source>
        <strain evidence="2">DSM 9799 / CCM 4581 / KCTC 23876 / PAT</strain>
    </source>
</reference>
<dbReference type="AlphaFoldDB" id="E1SUJ3"/>
<dbReference type="eggNOG" id="ENOG5033P0T">
    <property type="taxonomic scope" value="Bacteria"/>
</dbReference>
<dbReference type="GeneID" id="67183322"/>
<dbReference type="HOGENOM" id="CLU_1459258_0_0_6"/>
<protein>
    <submittedName>
        <fullName evidence="1">Uncharacterized protein</fullName>
    </submittedName>
</protein>
<dbReference type="RefSeq" id="WP_013346606.1">
    <property type="nucleotide sequence ID" value="NC_014541.1"/>
</dbReference>
<evidence type="ECO:0000313" key="2">
    <source>
        <dbReference type="Proteomes" id="UP000006683"/>
    </source>
</evidence>
<sequence length="185" mass="21286">MVLLLMVQGCTTKLTTYGQDQHTELALQPQEGLVLMRVANHRVLSKIMITGEQGNFLLNWDALQTYNRYSTPYGNHGDYYLFSMPAGEYRVSKLIRYVATLKSWATLSEEDNPGLWSFRVEANRINYIGDFHTQVSRQGYLGQIHFTNRSSFALDFSQKQLPELLVQYPLVYSGAGRDDLFEVMR</sequence>
<accession>E1SUJ3</accession>
<proteinExistence type="predicted"/>
<organism evidence="1 2">
    <name type="scientific">Ferrimonas balearica (strain DSM 9799 / CCM 4581 / KCTC 23876 / PAT)</name>
    <dbReference type="NCBI Taxonomy" id="550540"/>
    <lineage>
        <taxon>Bacteria</taxon>
        <taxon>Pseudomonadati</taxon>
        <taxon>Pseudomonadota</taxon>
        <taxon>Gammaproteobacteria</taxon>
        <taxon>Alteromonadales</taxon>
        <taxon>Ferrimonadaceae</taxon>
        <taxon>Ferrimonas</taxon>
    </lineage>
</organism>
<name>E1SUJ3_FERBD</name>
<evidence type="ECO:0000313" key="1">
    <source>
        <dbReference type="EMBL" id="ADN77300.1"/>
    </source>
</evidence>
<gene>
    <name evidence="1" type="ordered locus">Fbal_3101</name>
</gene>
<dbReference type="EMBL" id="CP002209">
    <property type="protein sequence ID" value="ADN77300.1"/>
    <property type="molecule type" value="Genomic_DNA"/>
</dbReference>
<dbReference type="KEGG" id="fbl:Fbal_3101"/>